<feature type="domain" description="Tyr recombinase" evidence="2">
    <location>
        <begin position="1"/>
        <end position="134"/>
    </location>
</feature>
<keyword evidence="1" id="KW-0233">DNA recombination</keyword>
<dbReference type="AlphaFoldDB" id="A0A6C2UPZ2"/>
<evidence type="ECO:0000259" key="2">
    <source>
        <dbReference type="PROSITE" id="PS51898"/>
    </source>
</evidence>
<dbReference type="GO" id="GO:0006310">
    <property type="term" value="P:DNA recombination"/>
    <property type="evidence" value="ECO:0007669"/>
    <property type="project" value="UniProtKB-KW"/>
</dbReference>
<dbReference type="InterPro" id="IPR011010">
    <property type="entry name" value="DNA_brk_join_enz"/>
</dbReference>
<evidence type="ECO:0000313" key="3">
    <source>
        <dbReference type="EMBL" id="VGO22345.1"/>
    </source>
</evidence>
<evidence type="ECO:0000256" key="1">
    <source>
        <dbReference type="ARBA" id="ARBA00023172"/>
    </source>
</evidence>
<keyword evidence="4" id="KW-1185">Reference proteome</keyword>
<accession>A0A6C2UPZ2</accession>
<reference evidence="3 4" key="1">
    <citation type="submission" date="2019-04" db="EMBL/GenBank/DDBJ databases">
        <authorList>
            <person name="Van Vliet M D."/>
        </authorList>
    </citation>
    <scope>NUCLEOTIDE SEQUENCE [LARGE SCALE GENOMIC DNA]</scope>
    <source>
        <strain evidence="3 4">F21</strain>
    </source>
</reference>
<dbReference type="SUPFAM" id="SSF56349">
    <property type="entry name" value="DNA breaking-rejoining enzymes"/>
    <property type="match status" value="1"/>
</dbReference>
<dbReference type="PROSITE" id="PS51898">
    <property type="entry name" value="TYR_RECOMBINASE"/>
    <property type="match status" value="1"/>
</dbReference>
<organism evidence="3 4">
    <name type="scientific">Pontiella sulfatireligans</name>
    <dbReference type="NCBI Taxonomy" id="2750658"/>
    <lineage>
        <taxon>Bacteria</taxon>
        <taxon>Pseudomonadati</taxon>
        <taxon>Kiritimatiellota</taxon>
        <taxon>Kiritimatiellia</taxon>
        <taxon>Kiritimatiellales</taxon>
        <taxon>Pontiellaceae</taxon>
        <taxon>Pontiella</taxon>
    </lineage>
</organism>
<protein>
    <recommendedName>
        <fullName evidence="2">Tyr recombinase domain-containing protein</fullName>
    </recommendedName>
</protein>
<dbReference type="EMBL" id="CAAHFH010000002">
    <property type="protein sequence ID" value="VGO22345.1"/>
    <property type="molecule type" value="Genomic_DNA"/>
</dbReference>
<dbReference type="InterPro" id="IPR013762">
    <property type="entry name" value="Integrase-like_cat_sf"/>
</dbReference>
<dbReference type="RefSeq" id="WP_168433518.1">
    <property type="nucleotide sequence ID" value="NZ_CAAHFH010000002.1"/>
</dbReference>
<dbReference type="GO" id="GO:0003677">
    <property type="term" value="F:DNA binding"/>
    <property type="evidence" value="ECO:0007669"/>
    <property type="project" value="InterPro"/>
</dbReference>
<dbReference type="Gene3D" id="1.10.443.10">
    <property type="entry name" value="Intergrase catalytic core"/>
    <property type="match status" value="1"/>
</dbReference>
<name>A0A6C2UPZ2_9BACT</name>
<dbReference type="GO" id="GO:0015074">
    <property type="term" value="P:DNA integration"/>
    <property type="evidence" value="ECO:0007669"/>
    <property type="project" value="InterPro"/>
</dbReference>
<dbReference type="InterPro" id="IPR002104">
    <property type="entry name" value="Integrase_catalytic"/>
</dbReference>
<dbReference type="Pfam" id="PF00589">
    <property type="entry name" value="Phage_integrase"/>
    <property type="match status" value="1"/>
</dbReference>
<dbReference type="Proteomes" id="UP000346198">
    <property type="component" value="Unassembled WGS sequence"/>
</dbReference>
<proteinExistence type="predicted"/>
<evidence type="ECO:0000313" key="4">
    <source>
        <dbReference type="Proteomes" id="UP000346198"/>
    </source>
</evidence>
<gene>
    <name evidence="3" type="ORF">SCARR_04428</name>
</gene>
<sequence>MTKKGLATAKELESVFAVAKGDYHALFMILLYTGQRLVDCVKLEWQNIDFEDGTLSVVPKKTARRSGKPVYIPLLPQLRQELESKLKAHAFILPELVSLYGRDIGSALSKEIKAVFKTAGCETLVKGQNGCEQF</sequence>